<dbReference type="EMBL" id="JBEPLS010000013">
    <property type="protein sequence ID" value="MET3605190.1"/>
    <property type="molecule type" value="Genomic_DNA"/>
</dbReference>
<dbReference type="Proteomes" id="UP001549111">
    <property type="component" value="Unassembled WGS sequence"/>
</dbReference>
<evidence type="ECO:0000313" key="2">
    <source>
        <dbReference type="EMBL" id="MET3605190.1"/>
    </source>
</evidence>
<accession>A0A5C1Q415</accession>
<proteinExistence type="predicted"/>
<dbReference type="Proteomes" id="UP000323522">
    <property type="component" value="Chromosome"/>
</dbReference>
<sequence length="131" mass="13720">MFRPARPVLRWLLWLVIALLPLRGWALAEMAAMTALPGAVMMAVSPQDMTPHATAEALPPCHAAPTDADPQATPAHSGCSLCETCHASLGLPAPPSLSLPRLPQATPALVPVTGAADAPPDALFRPPRRQT</sequence>
<evidence type="ECO:0008006" key="6">
    <source>
        <dbReference type="Google" id="ProtNLM"/>
    </source>
</evidence>
<reference evidence="2 5" key="2">
    <citation type="submission" date="2024-06" db="EMBL/GenBank/DDBJ databases">
        <title>Genomic Encyclopedia of Type Strains, Phase IV (KMG-IV): sequencing the most valuable type-strain genomes for metagenomic binning, comparative biology and taxonomic classification.</title>
        <authorList>
            <person name="Goeker M."/>
        </authorList>
    </citation>
    <scope>NUCLEOTIDE SEQUENCE [LARGE SCALE GENOMIC DNA]</scope>
    <source>
        <strain evidence="2 5">D-501</strain>
    </source>
</reference>
<evidence type="ECO:0000256" key="1">
    <source>
        <dbReference type="SAM" id="MobiDB-lite"/>
    </source>
</evidence>
<feature type="region of interest" description="Disordered" evidence="1">
    <location>
        <begin position="111"/>
        <end position="131"/>
    </location>
</feature>
<dbReference type="KEGG" id="snn:EWH46_14490"/>
<evidence type="ECO:0000313" key="3">
    <source>
        <dbReference type="EMBL" id="QEN01860.1"/>
    </source>
</evidence>
<dbReference type="RefSeq" id="WP_149504519.1">
    <property type="nucleotide sequence ID" value="NZ_CP035708.1"/>
</dbReference>
<evidence type="ECO:0000313" key="5">
    <source>
        <dbReference type="Proteomes" id="UP001549111"/>
    </source>
</evidence>
<protein>
    <recommendedName>
        <fullName evidence="6">DUF2946 domain-containing protein</fullName>
    </recommendedName>
</protein>
<keyword evidence="5" id="KW-1185">Reference proteome</keyword>
<gene>
    <name evidence="2" type="ORF">ABIC99_003016</name>
    <name evidence="3" type="ORF">EWH46_14490</name>
</gene>
<name>A0A5C1Q415_9BURK</name>
<reference evidence="3 4" key="1">
    <citation type="submission" date="2019-02" db="EMBL/GenBank/DDBJ databases">
        <title>Complete Genome Sequence and Methylome Analysis of Sphaerotilus natans subsp. sulfidivorans D-507.</title>
        <authorList>
            <person name="Fomenkov A."/>
            <person name="Gridneva E."/>
            <person name="Smolyakov D."/>
            <person name="Dubinina G."/>
            <person name="Vincze T."/>
            <person name="Grabovich M."/>
            <person name="Roberts R.J."/>
        </authorList>
    </citation>
    <scope>NUCLEOTIDE SEQUENCE [LARGE SCALE GENOMIC DNA]</scope>
    <source>
        <strain evidence="3 4">D-507</strain>
    </source>
</reference>
<organism evidence="3 4">
    <name type="scientific">Sphaerotilus sulfidivorans</name>
    <dbReference type="NCBI Taxonomy" id="639200"/>
    <lineage>
        <taxon>Bacteria</taxon>
        <taxon>Pseudomonadati</taxon>
        <taxon>Pseudomonadota</taxon>
        <taxon>Betaproteobacteria</taxon>
        <taxon>Burkholderiales</taxon>
        <taxon>Sphaerotilaceae</taxon>
        <taxon>Sphaerotilus</taxon>
    </lineage>
</organism>
<dbReference type="AlphaFoldDB" id="A0A5C1Q415"/>
<evidence type="ECO:0000313" key="4">
    <source>
        <dbReference type="Proteomes" id="UP000323522"/>
    </source>
</evidence>
<dbReference type="EMBL" id="CP035708">
    <property type="protein sequence ID" value="QEN01860.1"/>
    <property type="molecule type" value="Genomic_DNA"/>
</dbReference>